<dbReference type="EMBL" id="BARU01039372">
    <property type="protein sequence ID" value="GAH80374.1"/>
    <property type="molecule type" value="Genomic_DNA"/>
</dbReference>
<sequence>MKKYDVARNPHDKKWYVIGNCADGYWLPISYGFKTKAEAIKGITIQYKRDEAQIRDLYNSTLTPREAYD</sequence>
<comment type="caution">
    <text evidence="1">The sequence shown here is derived from an EMBL/GenBank/DDBJ whole genome shotgun (WGS) entry which is preliminary data.</text>
</comment>
<reference evidence="1" key="1">
    <citation type="journal article" date="2014" name="Front. Microbiol.">
        <title>High frequency of phylogenetically diverse reductive dehalogenase-homologous genes in deep subseafloor sedimentary metagenomes.</title>
        <authorList>
            <person name="Kawai M."/>
            <person name="Futagami T."/>
            <person name="Toyoda A."/>
            <person name="Takaki Y."/>
            <person name="Nishi S."/>
            <person name="Hori S."/>
            <person name="Arai W."/>
            <person name="Tsubouchi T."/>
            <person name="Morono Y."/>
            <person name="Uchiyama I."/>
            <person name="Ito T."/>
            <person name="Fujiyama A."/>
            <person name="Inagaki F."/>
            <person name="Takami H."/>
        </authorList>
    </citation>
    <scope>NUCLEOTIDE SEQUENCE</scope>
    <source>
        <strain evidence="1">Expedition CK06-06</strain>
    </source>
</reference>
<proteinExistence type="predicted"/>
<evidence type="ECO:0008006" key="2">
    <source>
        <dbReference type="Google" id="ProtNLM"/>
    </source>
</evidence>
<organism evidence="1">
    <name type="scientific">marine sediment metagenome</name>
    <dbReference type="NCBI Taxonomy" id="412755"/>
    <lineage>
        <taxon>unclassified sequences</taxon>
        <taxon>metagenomes</taxon>
        <taxon>ecological metagenomes</taxon>
    </lineage>
</organism>
<dbReference type="AlphaFoldDB" id="X1JQ15"/>
<evidence type="ECO:0000313" key="1">
    <source>
        <dbReference type="EMBL" id="GAH80374.1"/>
    </source>
</evidence>
<protein>
    <recommendedName>
        <fullName evidence="2">AP2/ERF domain-containing protein</fullName>
    </recommendedName>
</protein>
<name>X1JQ15_9ZZZZ</name>
<accession>X1JQ15</accession>
<gene>
    <name evidence="1" type="ORF">S03H2_61031</name>
</gene>